<organism evidence="8 9">
    <name type="scientific">Glomus cerebriforme</name>
    <dbReference type="NCBI Taxonomy" id="658196"/>
    <lineage>
        <taxon>Eukaryota</taxon>
        <taxon>Fungi</taxon>
        <taxon>Fungi incertae sedis</taxon>
        <taxon>Mucoromycota</taxon>
        <taxon>Glomeromycotina</taxon>
        <taxon>Glomeromycetes</taxon>
        <taxon>Glomerales</taxon>
        <taxon>Glomeraceae</taxon>
        <taxon>Glomus</taxon>
    </lineage>
</organism>
<keyword evidence="3 6" id="KW-0805">Transcription regulation</keyword>
<dbReference type="GO" id="GO:0016592">
    <property type="term" value="C:mediator complex"/>
    <property type="evidence" value="ECO:0007669"/>
    <property type="project" value="InterPro"/>
</dbReference>
<evidence type="ECO:0000256" key="5">
    <source>
        <dbReference type="ARBA" id="ARBA00023242"/>
    </source>
</evidence>
<gene>
    <name evidence="6" type="primary">MED10</name>
    <name evidence="8" type="ORF">C1645_744235</name>
</gene>
<keyword evidence="6" id="KW-0010">Activator</keyword>
<sequence length="155" mass="18050">MATASEPEQTLQQNGHSDPRTQLEDTIDSLLVKIWEIMVQLNDYNPNPDQKWVLSRTLSDLADCFEEIHKLQEKIKHIEVPLEVIEYIDEGRNPDKFMIDYVEEVMEESASMNVKNEAIQDFSKLLLEQLQESFPEQTDFYKQCQSSKSKTTNGH</sequence>
<evidence type="ECO:0000256" key="1">
    <source>
        <dbReference type="ARBA" id="ARBA00004123"/>
    </source>
</evidence>
<evidence type="ECO:0000256" key="2">
    <source>
        <dbReference type="ARBA" id="ARBA00005389"/>
    </source>
</evidence>
<evidence type="ECO:0000256" key="7">
    <source>
        <dbReference type="SAM" id="MobiDB-lite"/>
    </source>
</evidence>
<dbReference type="Proteomes" id="UP000265703">
    <property type="component" value="Unassembled WGS sequence"/>
</dbReference>
<comment type="function">
    <text evidence="6">Component of the Mediator complex, a coactivator involved in the regulated transcription of nearly all RNA polymerase II-dependent genes. Mediator functions as a bridge to convey information from gene-specific regulatory proteins to the basal RNA polymerase II transcription machinery. Mediator is recruited to promoters by direct interactions with regulatory proteins and serves as a scaffold for the assembly of a functional preinitiation complex with RNA polymerase II and the general transcription factors.</text>
</comment>
<dbReference type="InterPro" id="IPR019145">
    <property type="entry name" value="Mediator_Med10"/>
</dbReference>
<protein>
    <recommendedName>
        <fullName evidence="6">Mediator of RNA polymerase II transcription subunit 10</fullName>
    </recommendedName>
    <alternativeName>
        <fullName evidence="6">Mediator complex subunit 10</fullName>
    </alternativeName>
</protein>
<dbReference type="GO" id="GO:0003712">
    <property type="term" value="F:transcription coregulator activity"/>
    <property type="evidence" value="ECO:0007669"/>
    <property type="project" value="InterPro"/>
</dbReference>
<dbReference type="Pfam" id="PF09748">
    <property type="entry name" value="Med10"/>
    <property type="match status" value="1"/>
</dbReference>
<comment type="similarity">
    <text evidence="2 6">Belongs to the Mediator complex subunit 10 family.</text>
</comment>
<feature type="compositionally biased region" description="Polar residues" evidence="7">
    <location>
        <begin position="1"/>
        <end position="16"/>
    </location>
</feature>
<evidence type="ECO:0000256" key="4">
    <source>
        <dbReference type="ARBA" id="ARBA00023163"/>
    </source>
</evidence>
<dbReference type="STRING" id="658196.A0A397SAD8"/>
<accession>A0A397SAD8</accession>
<keyword evidence="4 6" id="KW-0804">Transcription</keyword>
<proteinExistence type="inferred from homology"/>
<comment type="caution">
    <text evidence="8">The sequence shown here is derived from an EMBL/GenBank/DDBJ whole genome shotgun (WGS) entry which is preliminary data.</text>
</comment>
<dbReference type="AlphaFoldDB" id="A0A397SAD8"/>
<comment type="subcellular location">
    <subcellularLocation>
        <location evidence="1 6">Nucleus</location>
    </subcellularLocation>
</comment>
<comment type="subunit">
    <text evidence="6">Component of the Mediator complex.</text>
</comment>
<keyword evidence="9" id="KW-1185">Reference proteome</keyword>
<dbReference type="EMBL" id="QKYT01000739">
    <property type="protein sequence ID" value="RIA81819.1"/>
    <property type="molecule type" value="Genomic_DNA"/>
</dbReference>
<evidence type="ECO:0000256" key="6">
    <source>
        <dbReference type="RuleBase" id="RU364146"/>
    </source>
</evidence>
<evidence type="ECO:0000256" key="3">
    <source>
        <dbReference type="ARBA" id="ARBA00023015"/>
    </source>
</evidence>
<dbReference type="GO" id="GO:0006357">
    <property type="term" value="P:regulation of transcription by RNA polymerase II"/>
    <property type="evidence" value="ECO:0007669"/>
    <property type="project" value="InterPro"/>
</dbReference>
<keyword evidence="5 6" id="KW-0539">Nucleus</keyword>
<name>A0A397SAD8_9GLOM</name>
<reference evidence="8 9" key="1">
    <citation type="submission" date="2018-06" db="EMBL/GenBank/DDBJ databases">
        <title>Comparative genomics reveals the genomic features of Rhizophagus irregularis, R. cerebriforme, R. diaphanum and Gigaspora rosea, and their symbiotic lifestyle signature.</title>
        <authorList>
            <person name="Morin E."/>
            <person name="San Clemente H."/>
            <person name="Chen E.C.H."/>
            <person name="De La Providencia I."/>
            <person name="Hainaut M."/>
            <person name="Kuo A."/>
            <person name="Kohler A."/>
            <person name="Murat C."/>
            <person name="Tang N."/>
            <person name="Roy S."/>
            <person name="Loubradou J."/>
            <person name="Henrissat B."/>
            <person name="Grigoriev I.V."/>
            <person name="Corradi N."/>
            <person name="Roux C."/>
            <person name="Martin F.M."/>
        </authorList>
    </citation>
    <scope>NUCLEOTIDE SEQUENCE [LARGE SCALE GENOMIC DNA]</scope>
    <source>
        <strain evidence="8 9">DAOM 227022</strain>
    </source>
</reference>
<evidence type="ECO:0000313" key="8">
    <source>
        <dbReference type="EMBL" id="RIA81819.1"/>
    </source>
</evidence>
<dbReference type="OrthoDB" id="337270at2759"/>
<feature type="region of interest" description="Disordered" evidence="7">
    <location>
        <begin position="1"/>
        <end position="22"/>
    </location>
</feature>
<evidence type="ECO:0000313" key="9">
    <source>
        <dbReference type="Proteomes" id="UP000265703"/>
    </source>
</evidence>